<proteinExistence type="predicted"/>
<dbReference type="RefSeq" id="XP_041198179.1">
    <property type="nucleotide sequence ID" value="XM_041339282.1"/>
</dbReference>
<accession>A0A9P7EL10</accession>
<gene>
    <name evidence="2" type="ORF">BJ212DRAFT_1475763</name>
</gene>
<evidence type="ECO:0000313" key="3">
    <source>
        <dbReference type="Proteomes" id="UP000807769"/>
    </source>
</evidence>
<dbReference type="Proteomes" id="UP000807769">
    <property type="component" value="Unassembled WGS sequence"/>
</dbReference>
<dbReference type="AlphaFoldDB" id="A0A9P7EL10"/>
<evidence type="ECO:0000313" key="2">
    <source>
        <dbReference type="EMBL" id="KAG1824462.1"/>
    </source>
</evidence>
<evidence type="ECO:0000256" key="1">
    <source>
        <dbReference type="SAM" id="MobiDB-lite"/>
    </source>
</evidence>
<organism evidence="2 3">
    <name type="scientific">Suillus subaureus</name>
    <dbReference type="NCBI Taxonomy" id="48587"/>
    <lineage>
        <taxon>Eukaryota</taxon>
        <taxon>Fungi</taxon>
        <taxon>Dikarya</taxon>
        <taxon>Basidiomycota</taxon>
        <taxon>Agaricomycotina</taxon>
        <taxon>Agaricomycetes</taxon>
        <taxon>Agaricomycetidae</taxon>
        <taxon>Boletales</taxon>
        <taxon>Suillineae</taxon>
        <taxon>Suillaceae</taxon>
        <taxon>Suillus</taxon>
    </lineage>
</organism>
<keyword evidence="3" id="KW-1185">Reference proteome</keyword>
<dbReference type="GeneID" id="64633298"/>
<comment type="caution">
    <text evidence="2">The sequence shown here is derived from an EMBL/GenBank/DDBJ whole genome shotgun (WGS) entry which is preliminary data.</text>
</comment>
<dbReference type="EMBL" id="JABBWG010000003">
    <property type="protein sequence ID" value="KAG1824462.1"/>
    <property type="molecule type" value="Genomic_DNA"/>
</dbReference>
<protein>
    <submittedName>
        <fullName evidence="2">Uncharacterized protein</fullName>
    </submittedName>
</protein>
<feature type="region of interest" description="Disordered" evidence="1">
    <location>
        <begin position="163"/>
        <end position="191"/>
    </location>
</feature>
<sequence length="191" mass="20692">MPDNNIIPHTFNQFDISNLDITHLDDLLTSLLQAPYDPFTAIGPIYGLEDLNFSFMDNSSDSFNYQYSPSITHEPTDHLLPAFSGDMAMPGNIPLSHAGCLPPATPLTSTSSVNMTDSNTIDCLTGVEEEGPCQTTHCHVPSTCEHVLNAISSSSACVNPPTISIDKENNKQWKAGATGTGQQSRKKQKHT</sequence>
<reference evidence="2" key="1">
    <citation type="journal article" date="2020" name="New Phytol.">
        <title>Comparative genomics reveals dynamic genome evolution in host specialist ectomycorrhizal fungi.</title>
        <authorList>
            <person name="Lofgren L.A."/>
            <person name="Nguyen N.H."/>
            <person name="Vilgalys R."/>
            <person name="Ruytinx J."/>
            <person name="Liao H.L."/>
            <person name="Branco S."/>
            <person name="Kuo A."/>
            <person name="LaButti K."/>
            <person name="Lipzen A."/>
            <person name="Andreopoulos W."/>
            <person name="Pangilinan J."/>
            <person name="Riley R."/>
            <person name="Hundley H."/>
            <person name="Na H."/>
            <person name="Barry K."/>
            <person name="Grigoriev I.V."/>
            <person name="Stajich J.E."/>
            <person name="Kennedy P.G."/>
        </authorList>
    </citation>
    <scope>NUCLEOTIDE SEQUENCE</scope>
    <source>
        <strain evidence="2">MN1</strain>
    </source>
</reference>
<name>A0A9P7EL10_9AGAM</name>